<dbReference type="PANTHER" id="PTHR36173">
    <property type="entry name" value="RIBONUCLEASE VAPC16-RELATED"/>
    <property type="match status" value="1"/>
</dbReference>
<keyword evidence="3" id="KW-1185">Reference proteome</keyword>
<accession>A0A073CTR6</accession>
<dbReference type="AlphaFoldDB" id="A0A073CTR6"/>
<evidence type="ECO:0000259" key="1">
    <source>
        <dbReference type="Pfam" id="PF01850"/>
    </source>
</evidence>
<dbReference type="RefSeq" id="WP_026796742.1">
    <property type="nucleotide sequence ID" value="NZ_CM002803.1"/>
</dbReference>
<evidence type="ECO:0000313" key="3">
    <source>
        <dbReference type="Proteomes" id="UP000027395"/>
    </source>
</evidence>
<dbReference type="STRING" id="388467.A19Y_2489"/>
<name>A0A073CTR6_PLAA1</name>
<dbReference type="PANTHER" id="PTHR36173:SF2">
    <property type="entry name" value="RIBONUCLEASE VAPC16"/>
    <property type="match status" value="1"/>
</dbReference>
<dbReference type="eggNOG" id="COG3744">
    <property type="taxonomic scope" value="Bacteria"/>
</dbReference>
<dbReference type="SUPFAM" id="SSF88723">
    <property type="entry name" value="PIN domain-like"/>
    <property type="match status" value="1"/>
</dbReference>
<feature type="domain" description="PIN" evidence="1">
    <location>
        <begin position="3"/>
        <end position="120"/>
    </location>
</feature>
<dbReference type="InterPro" id="IPR029060">
    <property type="entry name" value="PIN-like_dom_sf"/>
</dbReference>
<dbReference type="Proteomes" id="UP000027395">
    <property type="component" value="Chromosome"/>
</dbReference>
<sequence>MQVLLDTHALIWFFSGNEKLNGTARNLIEDINNIKYISVASVWEMAIKQSQGKLTLSVSLEHYIAEKLQLEDFNLLQIKLSHLNLVCQLPFYHKDPFDRLLIAQSIVENIYIISQDSIFNLYSIHRIE</sequence>
<dbReference type="InterPro" id="IPR002716">
    <property type="entry name" value="PIN_dom"/>
</dbReference>
<dbReference type="Pfam" id="PF01850">
    <property type="entry name" value="PIN"/>
    <property type="match status" value="1"/>
</dbReference>
<dbReference type="InterPro" id="IPR052919">
    <property type="entry name" value="TA_system_RNase"/>
</dbReference>
<organism evidence="2 3">
    <name type="scientific">Planktothrix agardhii (strain NIVA-CYA 126/8)</name>
    <dbReference type="NCBI Taxonomy" id="388467"/>
    <lineage>
        <taxon>Bacteria</taxon>
        <taxon>Bacillati</taxon>
        <taxon>Cyanobacteriota</taxon>
        <taxon>Cyanophyceae</taxon>
        <taxon>Oscillatoriophycideae</taxon>
        <taxon>Oscillatoriales</taxon>
        <taxon>Microcoleaceae</taxon>
        <taxon>Planktothrix</taxon>
    </lineage>
</organism>
<dbReference type="EMBL" id="CM002803">
    <property type="protein sequence ID" value="KEI67390.1"/>
    <property type="molecule type" value="Genomic_DNA"/>
</dbReference>
<protein>
    <recommendedName>
        <fullName evidence="1">PIN domain-containing protein</fullName>
    </recommendedName>
</protein>
<dbReference type="HOGENOM" id="CLU_129890_0_1_3"/>
<evidence type="ECO:0000313" key="2">
    <source>
        <dbReference type="EMBL" id="KEI67390.1"/>
    </source>
</evidence>
<gene>
    <name evidence="2" type="ORF">A19Y_2489</name>
</gene>
<dbReference type="InterPro" id="IPR041705">
    <property type="entry name" value="PIN_Sll0205"/>
</dbReference>
<proteinExistence type="predicted"/>
<reference evidence="2 3" key="1">
    <citation type="journal article" date="2014" name="Appl. Environ. Microbiol.">
        <title>Elucidation of insertion elements encoded on plasmids and in vitro construction of shuttle vectors from the toxic cyanobacterium Planktothrix.</title>
        <authorList>
            <person name="Christiansen G."/>
            <person name="Goesmann A."/>
            <person name="Kurmayer R."/>
        </authorList>
    </citation>
    <scope>NUCLEOTIDE SEQUENCE [LARGE SCALE GENOMIC DNA]</scope>
    <source>
        <strain evidence="2 3">NIVA-CYA 126/8</strain>
    </source>
</reference>
<dbReference type="PATRIC" id="fig|388467.6.peg.2432"/>
<dbReference type="CDD" id="cd09872">
    <property type="entry name" value="PIN_Sll0205-like"/>
    <property type="match status" value="1"/>
</dbReference>